<keyword evidence="1" id="KW-0472">Membrane</keyword>
<reference evidence="2" key="1">
    <citation type="journal article" date="2014" name="Front. Microbiol.">
        <title>High frequency of phylogenetically diverse reductive dehalogenase-homologous genes in deep subseafloor sedimentary metagenomes.</title>
        <authorList>
            <person name="Kawai M."/>
            <person name="Futagami T."/>
            <person name="Toyoda A."/>
            <person name="Takaki Y."/>
            <person name="Nishi S."/>
            <person name="Hori S."/>
            <person name="Arai W."/>
            <person name="Tsubouchi T."/>
            <person name="Morono Y."/>
            <person name="Uchiyama I."/>
            <person name="Ito T."/>
            <person name="Fujiyama A."/>
            <person name="Inagaki F."/>
            <person name="Takami H."/>
        </authorList>
    </citation>
    <scope>NUCLEOTIDE SEQUENCE</scope>
    <source>
        <strain evidence="2">Expedition CK06-06</strain>
    </source>
</reference>
<protein>
    <recommendedName>
        <fullName evidence="3">LVIVD repeat protein</fullName>
    </recommendedName>
</protein>
<dbReference type="InterPro" id="IPR013211">
    <property type="entry name" value="LVIVD"/>
</dbReference>
<organism evidence="2">
    <name type="scientific">marine sediment metagenome</name>
    <dbReference type="NCBI Taxonomy" id="412755"/>
    <lineage>
        <taxon>unclassified sequences</taxon>
        <taxon>metagenomes</taxon>
        <taxon>ecological metagenomes</taxon>
    </lineage>
</organism>
<keyword evidence="1" id="KW-0812">Transmembrane</keyword>
<keyword evidence="1" id="KW-1133">Transmembrane helix</keyword>
<name>X1FMS6_9ZZZZ</name>
<feature type="non-terminal residue" evidence="2">
    <location>
        <position position="164"/>
    </location>
</feature>
<evidence type="ECO:0000256" key="1">
    <source>
        <dbReference type="SAM" id="Phobius"/>
    </source>
</evidence>
<dbReference type="Pfam" id="PF08309">
    <property type="entry name" value="LVIVD"/>
    <property type="match status" value="3"/>
</dbReference>
<feature type="transmembrane region" description="Helical" evidence="1">
    <location>
        <begin position="7"/>
        <end position="27"/>
    </location>
</feature>
<dbReference type="SUPFAM" id="SSF75011">
    <property type="entry name" value="3-carboxy-cis,cis-mucoante lactonizing enzyme"/>
    <property type="match status" value="1"/>
</dbReference>
<evidence type="ECO:0000313" key="2">
    <source>
        <dbReference type="EMBL" id="GAH46287.1"/>
    </source>
</evidence>
<comment type="caution">
    <text evidence="2">The sequence shown here is derived from an EMBL/GenBank/DDBJ whole genome shotgun (WGS) entry which is preliminary data.</text>
</comment>
<dbReference type="AlphaFoldDB" id="X1FMS6"/>
<sequence>MKKSKKINVLLVILLISMFIVIPDLLISIQREIEIPIDEKNPNEIVNTRPPQESSVYYEDTTGSAYGVYVSGDYAYVADGGSGLAVIDVSDPTNPGTPVYEDTTGYAWGVYVNGDYAYVVDSLSGLVVIDISDPTNPGTPVYEDTTGLAHGVYVSGDYAYMADG</sequence>
<gene>
    <name evidence="2" type="ORF">S03H2_17349</name>
</gene>
<evidence type="ECO:0008006" key="3">
    <source>
        <dbReference type="Google" id="ProtNLM"/>
    </source>
</evidence>
<proteinExistence type="predicted"/>
<dbReference type="EMBL" id="BARU01008941">
    <property type="protein sequence ID" value="GAH46287.1"/>
    <property type="molecule type" value="Genomic_DNA"/>
</dbReference>
<accession>X1FMS6</accession>